<gene>
    <name evidence="2" type="ordered locus">Htur_4223</name>
</gene>
<keyword evidence="2" id="KW-0614">Plasmid</keyword>
<proteinExistence type="predicted"/>
<dbReference type="InterPro" id="IPR036873">
    <property type="entry name" value="Rhodanese-like_dom_sf"/>
</dbReference>
<dbReference type="EMBL" id="CP001861">
    <property type="protein sequence ID" value="ADB63043.1"/>
    <property type="molecule type" value="Genomic_DNA"/>
</dbReference>
<accession>D2S0Z6</accession>
<feature type="compositionally biased region" description="Basic and acidic residues" evidence="1">
    <location>
        <begin position="13"/>
        <end position="28"/>
    </location>
</feature>
<name>D2S0Z6_HALTV</name>
<geneLocation type="plasmid" evidence="2 3">
    <name>pHTUR01</name>
</geneLocation>
<reference evidence="2 3" key="1">
    <citation type="journal article" date="2010" name="Stand. Genomic Sci.">
        <title>Complete genome sequence of Haloterrigena turkmenica type strain (4k).</title>
        <authorList>
            <person name="Saunders E."/>
            <person name="Tindall B.J."/>
            <person name="Fahnrich R."/>
            <person name="Lapidus A."/>
            <person name="Copeland A."/>
            <person name="Del Rio T.G."/>
            <person name="Lucas S."/>
            <person name="Chen F."/>
            <person name="Tice H."/>
            <person name="Cheng J.F."/>
            <person name="Han C."/>
            <person name="Detter J.C."/>
            <person name="Bruce D."/>
            <person name="Goodwin L."/>
            <person name="Chain P."/>
            <person name="Pitluck S."/>
            <person name="Pati A."/>
            <person name="Ivanova N."/>
            <person name="Mavromatis K."/>
            <person name="Chen A."/>
            <person name="Palaniappan K."/>
            <person name="Land M."/>
            <person name="Hauser L."/>
            <person name="Chang Y.J."/>
            <person name="Jeffries C.D."/>
            <person name="Brettin T."/>
            <person name="Rohde M."/>
            <person name="Goker M."/>
            <person name="Bristow J."/>
            <person name="Eisen J.A."/>
            <person name="Markowitz V."/>
            <person name="Hugenholtz P."/>
            <person name="Klenk H.P."/>
            <person name="Kyrpides N.C."/>
        </authorList>
    </citation>
    <scope>NUCLEOTIDE SEQUENCE [LARGE SCALE GENOMIC DNA]</scope>
    <source>
        <strain evidence="3">ATCC 51198 / DSM 5511 / JCM 9101 / NCIMB 13204 / VKM B-1734 / 4k</strain>
    </source>
</reference>
<evidence type="ECO:0000256" key="1">
    <source>
        <dbReference type="SAM" id="MobiDB-lite"/>
    </source>
</evidence>
<dbReference type="SUPFAM" id="SSF52821">
    <property type="entry name" value="Rhodanese/Cell cycle control phosphatase"/>
    <property type="match status" value="1"/>
</dbReference>
<sequence>MLDSDESFTLIDTRPEDSYEGWQIHEAENPPFGPDDESEDEELELGPNNCAA</sequence>
<dbReference type="Proteomes" id="UP000001903">
    <property type="component" value="Plasmid pHTUR01"/>
</dbReference>
<dbReference type="AlphaFoldDB" id="D2S0Z6"/>
<feature type="region of interest" description="Disordered" evidence="1">
    <location>
        <begin position="1"/>
        <end position="52"/>
    </location>
</feature>
<feature type="compositionally biased region" description="Acidic residues" evidence="1">
    <location>
        <begin position="34"/>
        <end position="44"/>
    </location>
</feature>
<dbReference type="RefSeq" id="WP_012945287.1">
    <property type="nucleotide sequence ID" value="NC_013744.1"/>
</dbReference>
<dbReference type="KEGG" id="htu:Htur_4223"/>
<evidence type="ECO:0000313" key="3">
    <source>
        <dbReference type="Proteomes" id="UP000001903"/>
    </source>
</evidence>
<protein>
    <recommendedName>
        <fullName evidence="4">Rhodanese domain protein</fullName>
    </recommendedName>
</protein>
<dbReference type="HOGENOM" id="CLU_3075263_0_0_2"/>
<dbReference type="GeneID" id="58789274"/>
<organism evidence="2 3">
    <name type="scientific">Haloterrigena turkmenica (strain ATCC 51198 / DSM 5511 / JCM 9101 / NCIMB 13204 / VKM B-1734 / 4k)</name>
    <name type="common">Halococcus turkmenicus</name>
    <dbReference type="NCBI Taxonomy" id="543526"/>
    <lineage>
        <taxon>Archaea</taxon>
        <taxon>Methanobacteriati</taxon>
        <taxon>Methanobacteriota</taxon>
        <taxon>Stenosarchaea group</taxon>
        <taxon>Halobacteria</taxon>
        <taxon>Halobacteriales</taxon>
        <taxon>Natrialbaceae</taxon>
        <taxon>Haloterrigena</taxon>
    </lineage>
</organism>
<evidence type="ECO:0008006" key="4">
    <source>
        <dbReference type="Google" id="ProtNLM"/>
    </source>
</evidence>
<keyword evidence="3" id="KW-1185">Reference proteome</keyword>
<evidence type="ECO:0000313" key="2">
    <source>
        <dbReference type="EMBL" id="ADB63043.1"/>
    </source>
</evidence>